<evidence type="ECO:0000256" key="5">
    <source>
        <dbReference type="PIRSR" id="PIRSR000185-1"/>
    </source>
</evidence>
<dbReference type="InterPro" id="IPR046346">
    <property type="entry name" value="Aminoacid_DH-like_N_sf"/>
</dbReference>
<dbReference type="Gene3D" id="3.40.50.10860">
    <property type="entry name" value="Leucine Dehydrogenase, chain A, domain 1"/>
    <property type="match status" value="1"/>
</dbReference>
<evidence type="ECO:0000256" key="1">
    <source>
        <dbReference type="ARBA" id="ARBA00006382"/>
    </source>
</evidence>
<evidence type="ECO:0000256" key="6">
    <source>
        <dbReference type="PIRSR" id="PIRSR000185-2"/>
    </source>
</evidence>
<feature type="binding site" evidence="6">
    <location>
        <position position="239"/>
    </location>
    <ligand>
        <name>NAD(+)</name>
        <dbReference type="ChEBI" id="CHEBI:57540"/>
    </ligand>
</feature>
<dbReference type="PIRSF" id="PIRSF000185">
    <property type="entry name" value="Glu_DH"/>
    <property type="match status" value="1"/>
</dbReference>
<dbReference type="InterPro" id="IPR033922">
    <property type="entry name" value="NAD_bind_Glu_DH"/>
</dbReference>
<dbReference type="PANTHER" id="PTHR11606:SF13">
    <property type="entry name" value="GLUTAMATE DEHYDROGENASE 1, MITOCHONDRIAL"/>
    <property type="match status" value="1"/>
</dbReference>
<dbReference type="EMBL" id="FQUR01000008">
    <property type="protein sequence ID" value="SHE62955.1"/>
    <property type="molecule type" value="Genomic_DNA"/>
</dbReference>
<dbReference type="InterPro" id="IPR006096">
    <property type="entry name" value="Glu/Leu/Phe/Val/Trp_DH_C"/>
</dbReference>
<dbReference type="PROSITE" id="PS00074">
    <property type="entry name" value="GLFV_DEHYDROGENASE"/>
    <property type="match status" value="1"/>
</dbReference>
<proteinExistence type="inferred from homology"/>
<dbReference type="InterPro" id="IPR036291">
    <property type="entry name" value="NAD(P)-bd_dom_sf"/>
</dbReference>
<keyword evidence="3 4" id="KW-0560">Oxidoreductase</keyword>
<dbReference type="PRINTS" id="PR00082">
    <property type="entry name" value="GLFDHDRGNASE"/>
</dbReference>
<dbReference type="GO" id="GO:0000166">
    <property type="term" value="F:nucleotide binding"/>
    <property type="evidence" value="ECO:0007669"/>
    <property type="project" value="UniProtKB-KW"/>
</dbReference>
<dbReference type="CDD" id="cd01076">
    <property type="entry name" value="NAD_bind_1_Glu_DH"/>
    <property type="match status" value="1"/>
</dbReference>
<protein>
    <recommendedName>
        <fullName evidence="2 4">Glutamate dehydrogenase</fullName>
    </recommendedName>
</protein>
<feature type="binding site" evidence="6">
    <location>
        <position position="270"/>
    </location>
    <ligand>
        <name>NAD(+)</name>
        <dbReference type="ChEBI" id="CHEBI:57540"/>
    </ligand>
</feature>
<dbReference type="SUPFAM" id="SSF53223">
    <property type="entry name" value="Aminoacid dehydrogenase-like, N-terminal domain"/>
    <property type="match status" value="1"/>
</dbReference>
<evidence type="ECO:0000256" key="2">
    <source>
        <dbReference type="ARBA" id="ARBA00012896"/>
    </source>
</evidence>
<dbReference type="InterPro" id="IPR006095">
    <property type="entry name" value="Glu/Leu/Phe/Val/Trp_DH"/>
</dbReference>
<feature type="binding site" evidence="6">
    <location>
        <position position="119"/>
    </location>
    <ligand>
        <name>substrate</name>
    </ligand>
</feature>
<keyword evidence="11" id="KW-1185">Reference proteome</keyword>
<feature type="active site" description="Proton donor" evidence="5">
    <location>
        <position position="155"/>
    </location>
</feature>
<reference evidence="11" key="1">
    <citation type="submission" date="2016-11" db="EMBL/GenBank/DDBJ databases">
        <authorList>
            <person name="Varghese N."/>
            <person name="Submissions S."/>
        </authorList>
    </citation>
    <scope>NUCLEOTIDE SEQUENCE [LARGE SCALE GENOMIC DNA]</scope>
    <source>
        <strain evidence="11">DSM 18761</strain>
    </source>
</reference>
<evidence type="ECO:0000256" key="7">
    <source>
        <dbReference type="PIRSR" id="PIRSR000185-3"/>
    </source>
</evidence>
<dbReference type="Pfam" id="PF02812">
    <property type="entry name" value="ELFV_dehydrog_N"/>
    <property type="match status" value="1"/>
</dbReference>
<evidence type="ECO:0000259" key="9">
    <source>
        <dbReference type="SMART" id="SM00839"/>
    </source>
</evidence>
<dbReference type="InterPro" id="IPR014362">
    <property type="entry name" value="Glu_DH"/>
</dbReference>
<dbReference type="InterPro" id="IPR033524">
    <property type="entry name" value="Glu/Leu/Phe/Val_DH_AS"/>
</dbReference>
<dbReference type="SMART" id="SM00839">
    <property type="entry name" value="ELFV_dehydrog"/>
    <property type="match status" value="1"/>
</dbReference>
<name>A0A1M4V1X1_9THEO</name>
<organism evidence="10 11">
    <name type="scientific">Thermoanaerobacter uzonensis DSM 18761</name>
    <dbReference type="NCBI Taxonomy" id="1123369"/>
    <lineage>
        <taxon>Bacteria</taxon>
        <taxon>Bacillati</taxon>
        <taxon>Bacillota</taxon>
        <taxon>Clostridia</taxon>
        <taxon>Thermoanaerobacterales</taxon>
        <taxon>Thermoanaerobacteraceae</taxon>
        <taxon>Thermoanaerobacter</taxon>
    </lineage>
</organism>
<feature type="domain" description="Glutamate/phenylalanine/leucine/valine/L-tryptophan dehydrogenase C-terminal" evidence="9">
    <location>
        <begin position="232"/>
        <end position="462"/>
    </location>
</feature>
<sequence>MSGKNNSTPSSVLCSISIYFKEIISKISLNNTLSLQFVLEQSERMWVKMSKESLNPLIIAQKQIKNACDLLGLEESVYELLKEPMRVLEVSIPVQMDDGTVKVFKGYRSQHNDVLGPTKGGIRFHPDVTLDEVKALSMWMTFKCGVVGLPYGGAKGGVVVNPKELSNDELQRLSRGYIRAITSIIGPNKDIPAPDVNTNSQIMAWMVDEYNKIIGYNSPAVITGKPLIYGGSKGRTAATGYGVALMAREAVKRLQMDFKNCTAAVQGFGNVGSYTALNLQRLGAKIIAISDVYGGIYNKDGIDVEKLVEHVNKTGTVCNFEGTISITNEELLTMDVDILALAALENQITSANAPDVKAKIICEGANGPTTPEADKILAEKGVFVVPDILANSGGVIVSYFEWVQNLMNYYWTEKEVEERQELMMVNAFNAIYELVQQYKVDMRTAAYMISIKRVYEAMKIRGWF</sequence>
<dbReference type="GO" id="GO:0006538">
    <property type="term" value="P:L-glutamate catabolic process"/>
    <property type="evidence" value="ECO:0007669"/>
    <property type="project" value="TreeGrafter"/>
</dbReference>
<feature type="binding site" evidence="6">
    <location>
        <position position="398"/>
    </location>
    <ligand>
        <name>substrate</name>
    </ligand>
</feature>
<dbReference type="Pfam" id="PF00208">
    <property type="entry name" value="ELFV_dehydrog"/>
    <property type="match status" value="1"/>
</dbReference>
<dbReference type="Proteomes" id="UP000184127">
    <property type="component" value="Unassembled WGS sequence"/>
</dbReference>
<evidence type="ECO:0000256" key="8">
    <source>
        <dbReference type="RuleBase" id="RU004417"/>
    </source>
</evidence>
<feature type="binding site" evidence="6">
    <location>
        <position position="143"/>
    </location>
    <ligand>
        <name>substrate</name>
    </ligand>
</feature>
<feature type="site" description="Important for catalysis" evidence="7">
    <location>
        <position position="195"/>
    </location>
</feature>
<keyword evidence="6" id="KW-0520">NAD</keyword>
<dbReference type="PANTHER" id="PTHR11606">
    <property type="entry name" value="GLUTAMATE DEHYDROGENASE"/>
    <property type="match status" value="1"/>
</dbReference>
<evidence type="ECO:0000256" key="3">
    <source>
        <dbReference type="ARBA" id="ARBA00023002"/>
    </source>
</evidence>
<dbReference type="InterPro" id="IPR006097">
    <property type="entry name" value="Glu/Leu/Phe/Val/Trp_DH_dimer"/>
</dbReference>
<comment type="similarity">
    <text evidence="1 4 8">Belongs to the Glu/Leu/Phe/Val dehydrogenases family.</text>
</comment>
<evidence type="ECO:0000256" key="4">
    <source>
        <dbReference type="PIRNR" id="PIRNR000185"/>
    </source>
</evidence>
<gene>
    <name evidence="10" type="ORF">SAMN02745195_00811</name>
</gene>
<dbReference type="SUPFAM" id="SSF51735">
    <property type="entry name" value="NAD(P)-binding Rossmann-fold domains"/>
    <property type="match status" value="1"/>
</dbReference>
<dbReference type="Gene3D" id="3.40.50.720">
    <property type="entry name" value="NAD(P)-binding Rossmann-like Domain"/>
    <property type="match status" value="1"/>
</dbReference>
<keyword evidence="6" id="KW-0547">Nucleotide-binding</keyword>
<dbReference type="AlphaFoldDB" id="A0A1M4V1X1"/>
<evidence type="ECO:0000313" key="11">
    <source>
        <dbReference type="Proteomes" id="UP000184127"/>
    </source>
</evidence>
<accession>A0A1M4V1X1</accession>
<dbReference type="FunFam" id="3.40.50.10860:FF:000003">
    <property type="entry name" value="Glutamate dehydrogenase"/>
    <property type="match status" value="1"/>
</dbReference>
<evidence type="ECO:0000313" key="10">
    <source>
        <dbReference type="EMBL" id="SHE62955.1"/>
    </source>
</evidence>
<dbReference type="GO" id="GO:0004352">
    <property type="term" value="F:glutamate dehydrogenase (NAD+) activity"/>
    <property type="evidence" value="ECO:0007669"/>
    <property type="project" value="TreeGrafter"/>
</dbReference>